<reference evidence="11" key="1">
    <citation type="submission" date="2014-03" db="EMBL/GenBank/DDBJ databases">
        <title>The sialotranscriptome of Amblyomma triste, Amblyomma parvum and Amblyomma cajennense ticks, uncovered by 454-based RNA-seq.</title>
        <authorList>
            <person name="Garcia G.R."/>
            <person name="Gardinassi L.G."/>
            <person name="Ribeiro J.M."/>
            <person name="Anatrielo E."/>
            <person name="Ferreira B.R."/>
            <person name="Moreira H.N."/>
            <person name="Mafra C."/>
            <person name="Olegario M.M."/>
            <person name="Szabo P.J."/>
            <person name="Miranda-Santos I.K."/>
            <person name="Maruyama S.R."/>
        </authorList>
    </citation>
    <scope>NUCLEOTIDE SEQUENCE</scope>
    <source>
        <strain evidence="11">Araguapaz</strain>
        <tissue evidence="11">Salivary glands</tissue>
    </source>
</reference>
<dbReference type="GO" id="GO:0004525">
    <property type="term" value="F:ribonuclease III activity"/>
    <property type="evidence" value="ECO:0007669"/>
    <property type="project" value="InterPro"/>
</dbReference>
<dbReference type="GO" id="GO:0070125">
    <property type="term" value="P:mitochondrial translational elongation"/>
    <property type="evidence" value="ECO:0007669"/>
    <property type="project" value="TreeGrafter"/>
</dbReference>
<dbReference type="InterPro" id="IPR000999">
    <property type="entry name" value="RNase_III_dom"/>
</dbReference>
<dbReference type="PANTHER" id="PTHR11207:SF5">
    <property type="entry name" value="LARGE RIBOSOMAL SUBUNIT PROTEIN ML44"/>
    <property type="match status" value="1"/>
</dbReference>
<dbReference type="GO" id="GO:0070877">
    <property type="term" value="C:microprocessor complex"/>
    <property type="evidence" value="ECO:0007669"/>
    <property type="project" value="TreeGrafter"/>
</dbReference>
<dbReference type="GO" id="GO:0003725">
    <property type="term" value="F:double-stranded RNA binding"/>
    <property type="evidence" value="ECO:0007669"/>
    <property type="project" value="InterPro"/>
</dbReference>
<evidence type="ECO:0000256" key="4">
    <source>
        <dbReference type="ARBA" id="ARBA00022980"/>
    </source>
</evidence>
<dbReference type="Pfam" id="PF22892">
    <property type="entry name" value="DSRM_MRPL44"/>
    <property type="match status" value="1"/>
</dbReference>
<evidence type="ECO:0000256" key="5">
    <source>
        <dbReference type="ARBA" id="ARBA00023128"/>
    </source>
</evidence>
<evidence type="ECO:0000313" key="11">
    <source>
        <dbReference type="EMBL" id="JAC25938.1"/>
    </source>
</evidence>
<dbReference type="InterPro" id="IPR044444">
    <property type="entry name" value="Ribosomal_mL44_DSRM_metazoa"/>
</dbReference>
<dbReference type="Pfam" id="PF22935">
    <property type="entry name" value="RM44_endonuclase"/>
    <property type="match status" value="1"/>
</dbReference>
<dbReference type="Gene3D" id="3.30.160.20">
    <property type="match status" value="1"/>
</dbReference>
<dbReference type="FunFam" id="1.10.1520.10:FF:000039">
    <property type="entry name" value="39S ribosomal protein L44, mitochondrial"/>
    <property type="match status" value="1"/>
</dbReference>
<dbReference type="GO" id="GO:0006396">
    <property type="term" value="P:RNA processing"/>
    <property type="evidence" value="ECO:0007669"/>
    <property type="project" value="InterPro"/>
</dbReference>
<dbReference type="SMART" id="SM00535">
    <property type="entry name" value="RIBOc"/>
    <property type="match status" value="1"/>
</dbReference>
<comment type="similarity">
    <text evidence="7">Belongs to the ribonuclease III family. Mitochondrion-specific ribosomal protein mL44 subfamily.</text>
</comment>
<evidence type="ECO:0000256" key="9">
    <source>
        <dbReference type="SAM" id="MobiDB-lite"/>
    </source>
</evidence>
<accession>A0A023FZ00</accession>
<organism evidence="11">
    <name type="scientific">Amblyomma parvum</name>
    <name type="common">South American tick</name>
    <dbReference type="NCBI Taxonomy" id="251391"/>
    <lineage>
        <taxon>Eukaryota</taxon>
        <taxon>Metazoa</taxon>
        <taxon>Ecdysozoa</taxon>
        <taxon>Arthropoda</taxon>
        <taxon>Chelicerata</taxon>
        <taxon>Arachnida</taxon>
        <taxon>Acari</taxon>
        <taxon>Parasitiformes</taxon>
        <taxon>Ixodida</taxon>
        <taxon>Ixodoidea</taxon>
        <taxon>Ixodidae</taxon>
        <taxon>Amblyomminae</taxon>
        <taxon>Amblyomma</taxon>
    </lineage>
</organism>
<proteinExistence type="evidence at transcript level"/>
<dbReference type="Gene3D" id="1.10.1520.10">
    <property type="entry name" value="Ribonuclease III domain"/>
    <property type="match status" value="1"/>
</dbReference>
<dbReference type="AlphaFoldDB" id="A0A023FZ00"/>
<dbReference type="InterPro" id="IPR055189">
    <property type="entry name" value="RM44_endonuclase"/>
</dbReference>
<feature type="domain" description="RNase III" evidence="10">
    <location>
        <begin position="71"/>
        <end position="210"/>
    </location>
</feature>
<keyword evidence="2" id="KW-0694">RNA-binding</keyword>
<feature type="region of interest" description="Disordered" evidence="9">
    <location>
        <begin position="102"/>
        <end position="121"/>
    </location>
</feature>
<evidence type="ECO:0000256" key="2">
    <source>
        <dbReference type="ARBA" id="ARBA00022884"/>
    </source>
</evidence>
<evidence type="ECO:0000256" key="8">
    <source>
        <dbReference type="ARBA" id="ARBA00035187"/>
    </source>
</evidence>
<protein>
    <recommendedName>
        <fullName evidence="8">Large ribosomal subunit protein mL44</fullName>
    </recommendedName>
</protein>
<keyword evidence="6" id="KW-0687">Ribonucleoprotein</keyword>
<evidence type="ECO:0000256" key="6">
    <source>
        <dbReference type="ARBA" id="ARBA00023274"/>
    </source>
</evidence>
<dbReference type="PANTHER" id="PTHR11207">
    <property type="entry name" value="RIBONUCLEASE III"/>
    <property type="match status" value="1"/>
</dbReference>
<dbReference type="InterPro" id="IPR036389">
    <property type="entry name" value="RNase_III_sf"/>
</dbReference>
<keyword evidence="4 11" id="KW-0689">Ribosomal protein</keyword>
<dbReference type="SUPFAM" id="SSF69065">
    <property type="entry name" value="RNase III domain-like"/>
    <property type="match status" value="1"/>
</dbReference>
<dbReference type="FunFam" id="3.30.160.20:FF:000037">
    <property type="entry name" value="39S ribosomal protein L44, mitochondrial"/>
    <property type="match status" value="1"/>
</dbReference>
<feature type="compositionally biased region" description="Basic and acidic residues" evidence="9">
    <location>
        <begin position="102"/>
        <end position="113"/>
    </location>
</feature>
<name>A0A023FZ00_AMBPA</name>
<dbReference type="CDD" id="cd19874">
    <property type="entry name" value="DSRM_MRPL44"/>
    <property type="match status" value="1"/>
</dbReference>
<keyword evidence="5" id="KW-0496">Mitochondrion</keyword>
<sequence>MESFARCALMTAAKTLPLLRVHAVPRVAHVYGYKRSLPAVLKEMKVRRKRAGPEPLRHRSVKLEWNYDAEIYAFARRLGESWSDITLRTAFMEDSYVDREKKQREELGMHPEGDDSDAGIGLTANTQLSAAGRDLASSYVRDYLTRAFPSLPPDGVEAVKQYLLSDTTLSQVSSSIGTSDLIMCADFPPVEKTLANVLMALIGALLKDSGLERAQLFVRDFILTQLLGKDLCELWEIPDPLERLAAVLHDSGRPPAEPRLLWESGRNTLEASFCVGLYSERQLLSYSVGETLAIAQEMAAREALRRFFGLSQNSNALVLGEICKSLPREATLQNCTTAAAP</sequence>
<evidence type="ECO:0000256" key="1">
    <source>
        <dbReference type="ARBA" id="ARBA00004173"/>
    </source>
</evidence>
<comment type="subcellular location">
    <subcellularLocation>
        <location evidence="1">Mitochondrion</location>
    </subcellularLocation>
</comment>
<evidence type="ECO:0000256" key="3">
    <source>
        <dbReference type="ARBA" id="ARBA00022946"/>
    </source>
</evidence>
<evidence type="ECO:0000256" key="7">
    <source>
        <dbReference type="ARBA" id="ARBA00024034"/>
    </source>
</evidence>
<dbReference type="CDD" id="cd00593">
    <property type="entry name" value="RIBOc"/>
    <property type="match status" value="1"/>
</dbReference>
<dbReference type="PROSITE" id="PS50142">
    <property type="entry name" value="RNASE_3_2"/>
    <property type="match status" value="1"/>
</dbReference>
<keyword evidence="3" id="KW-0809">Transit peptide</keyword>
<dbReference type="EMBL" id="GBBL01001382">
    <property type="protein sequence ID" value="JAC25938.1"/>
    <property type="molecule type" value="mRNA"/>
</dbReference>
<evidence type="ECO:0000259" key="10">
    <source>
        <dbReference type="PROSITE" id="PS50142"/>
    </source>
</evidence>
<dbReference type="GO" id="GO:0005762">
    <property type="term" value="C:mitochondrial large ribosomal subunit"/>
    <property type="evidence" value="ECO:0007669"/>
    <property type="project" value="TreeGrafter"/>
</dbReference>